<dbReference type="PANTHER" id="PTHR10174">
    <property type="entry name" value="ALPHA-TOCOPHEROL TRANSFER PROTEIN-RELATED"/>
    <property type="match status" value="1"/>
</dbReference>
<name>A0A9P0H7U2_NEZVI</name>
<dbReference type="SUPFAM" id="SSF52087">
    <property type="entry name" value="CRAL/TRIO domain"/>
    <property type="match status" value="1"/>
</dbReference>
<dbReference type="OrthoDB" id="75724at2759"/>
<dbReference type="PANTHER" id="PTHR10174:SF38">
    <property type="entry name" value="HL01515P"/>
    <property type="match status" value="1"/>
</dbReference>
<dbReference type="GO" id="GO:0016020">
    <property type="term" value="C:membrane"/>
    <property type="evidence" value="ECO:0007669"/>
    <property type="project" value="TreeGrafter"/>
</dbReference>
<organism evidence="2 3">
    <name type="scientific">Nezara viridula</name>
    <name type="common">Southern green stink bug</name>
    <name type="synonym">Cimex viridulus</name>
    <dbReference type="NCBI Taxonomy" id="85310"/>
    <lineage>
        <taxon>Eukaryota</taxon>
        <taxon>Metazoa</taxon>
        <taxon>Ecdysozoa</taxon>
        <taxon>Arthropoda</taxon>
        <taxon>Hexapoda</taxon>
        <taxon>Insecta</taxon>
        <taxon>Pterygota</taxon>
        <taxon>Neoptera</taxon>
        <taxon>Paraneoptera</taxon>
        <taxon>Hemiptera</taxon>
        <taxon>Heteroptera</taxon>
        <taxon>Panheteroptera</taxon>
        <taxon>Pentatomomorpha</taxon>
        <taxon>Pentatomoidea</taxon>
        <taxon>Pentatomidae</taxon>
        <taxon>Pentatominae</taxon>
        <taxon>Nezara</taxon>
    </lineage>
</organism>
<dbReference type="Gene3D" id="1.20.5.1200">
    <property type="entry name" value="Alpha-tocopherol transfer"/>
    <property type="match status" value="1"/>
</dbReference>
<evidence type="ECO:0000313" key="2">
    <source>
        <dbReference type="EMBL" id="CAH1396934.1"/>
    </source>
</evidence>
<dbReference type="PRINTS" id="PR00180">
    <property type="entry name" value="CRETINALDHBP"/>
</dbReference>
<dbReference type="InterPro" id="IPR001251">
    <property type="entry name" value="CRAL-TRIO_dom"/>
</dbReference>
<reference evidence="2" key="1">
    <citation type="submission" date="2022-01" db="EMBL/GenBank/DDBJ databases">
        <authorList>
            <person name="King R."/>
        </authorList>
    </citation>
    <scope>NUCLEOTIDE SEQUENCE</scope>
</reference>
<feature type="domain" description="CRAL-TRIO" evidence="1">
    <location>
        <begin position="48"/>
        <end position="211"/>
    </location>
</feature>
<dbReference type="GO" id="GO:1902936">
    <property type="term" value="F:phosphatidylinositol bisphosphate binding"/>
    <property type="evidence" value="ECO:0007669"/>
    <property type="project" value="TreeGrafter"/>
</dbReference>
<sequence length="246" mass="28742">MPWEEDMYLMPFLRYCKFYPQSALKKLLHWCSFNEKNPKLCKNLSPLEEGNVFKNNIFTVLPYRSQHGRRILLLEAGKKWNTKQVSITEIIRGIQIIVLAALREPKTQIAGTDIIIDVEGLSLSHVWQFTPSLAKTILDWVQECMALRLKAVHIVNQPFIFNMLFNIFKPFIGEKLRNRIHFHGDKKTSLLEFIDPKVLPTQYGGELIIETCYGAELHELICKYKEDFERADKIGFIKKESVNKKK</sequence>
<dbReference type="EMBL" id="OV725079">
    <property type="protein sequence ID" value="CAH1396934.1"/>
    <property type="molecule type" value="Genomic_DNA"/>
</dbReference>
<gene>
    <name evidence="2" type="ORF">NEZAVI_LOCUS6891</name>
</gene>
<dbReference type="CDD" id="cd00170">
    <property type="entry name" value="SEC14"/>
    <property type="match status" value="1"/>
</dbReference>
<evidence type="ECO:0000313" key="3">
    <source>
        <dbReference type="Proteomes" id="UP001152798"/>
    </source>
</evidence>
<accession>A0A9P0H7U2</accession>
<dbReference type="Proteomes" id="UP001152798">
    <property type="component" value="Chromosome 3"/>
</dbReference>
<dbReference type="AlphaFoldDB" id="A0A9P0H7U2"/>
<keyword evidence="3" id="KW-1185">Reference proteome</keyword>
<dbReference type="InterPro" id="IPR036273">
    <property type="entry name" value="CRAL/TRIO_N_dom_sf"/>
</dbReference>
<dbReference type="SUPFAM" id="SSF46938">
    <property type="entry name" value="CRAL/TRIO N-terminal domain"/>
    <property type="match status" value="1"/>
</dbReference>
<dbReference type="SMART" id="SM00516">
    <property type="entry name" value="SEC14"/>
    <property type="match status" value="1"/>
</dbReference>
<proteinExistence type="predicted"/>
<evidence type="ECO:0000259" key="1">
    <source>
        <dbReference type="PROSITE" id="PS50191"/>
    </source>
</evidence>
<dbReference type="Pfam" id="PF00650">
    <property type="entry name" value="CRAL_TRIO"/>
    <property type="match status" value="1"/>
</dbReference>
<dbReference type="PROSITE" id="PS50191">
    <property type="entry name" value="CRAL_TRIO"/>
    <property type="match status" value="1"/>
</dbReference>
<dbReference type="InterPro" id="IPR036865">
    <property type="entry name" value="CRAL-TRIO_dom_sf"/>
</dbReference>
<dbReference type="Gene3D" id="3.40.525.10">
    <property type="entry name" value="CRAL-TRIO lipid binding domain"/>
    <property type="match status" value="1"/>
</dbReference>
<protein>
    <recommendedName>
        <fullName evidence="1">CRAL-TRIO domain-containing protein</fullName>
    </recommendedName>
</protein>